<reference evidence="1" key="1">
    <citation type="submission" date="2022-02" db="EMBL/GenBank/DDBJ databases">
        <title>Plant Genome Project.</title>
        <authorList>
            <person name="Zhang R.-G."/>
        </authorList>
    </citation>
    <scope>NUCLEOTIDE SEQUENCE</scope>
    <source>
        <strain evidence="1">AT1</strain>
    </source>
</reference>
<comment type="caution">
    <text evidence="1">The sequence shown here is derived from an EMBL/GenBank/DDBJ whole genome shotgun (WGS) entry which is preliminary data.</text>
</comment>
<name>A0ACC0MRN7_RHOML</name>
<accession>A0ACC0MRN7</accession>
<protein>
    <submittedName>
        <fullName evidence="1">Uncharacterized protein</fullName>
    </submittedName>
</protein>
<keyword evidence="2" id="KW-1185">Reference proteome</keyword>
<dbReference type="EMBL" id="CM046395">
    <property type="protein sequence ID" value="KAI8543216.1"/>
    <property type="molecule type" value="Genomic_DNA"/>
</dbReference>
<proteinExistence type="predicted"/>
<organism evidence="1 2">
    <name type="scientific">Rhododendron molle</name>
    <name type="common">Chinese azalea</name>
    <name type="synonym">Azalea mollis</name>
    <dbReference type="NCBI Taxonomy" id="49168"/>
    <lineage>
        <taxon>Eukaryota</taxon>
        <taxon>Viridiplantae</taxon>
        <taxon>Streptophyta</taxon>
        <taxon>Embryophyta</taxon>
        <taxon>Tracheophyta</taxon>
        <taxon>Spermatophyta</taxon>
        <taxon>Magnoliopsida</taxon>
        <taxon>eudicotyledons</taxon>
        <taxon>Gunneridae</taxon>
        <taxon>Pentapetalae</taxon>
        <taxon>asterids</taxon>
        <taxon>Ericales</taxon>
        <taxon>Ericaceae</taxon>
        <taxon>Ericoideae</taxon>
        <taxon>Rhodoreae</taxon>
        <taxon>Rhododendron</taxon>
    </lineage>
</organism>
<evidence type="ECO:0000313" key="2">
    <source>
        <dbReference type="Proteomes" id="UP001062846"/>
    </source>
</evidence>
<evidence type="ECO:0000313" key="1">
    <source>
        <dbReference type="EMBL" id="KAI8543216.1"/>
    </source>
</evidence>
<sequence length="81" mass="9470">MLDSEIPPNVWTFNVLVSALSKLGMLKEAEELIEIMEERDMVSDVVTHRILITRYCLRGWMEEARRIFNAMVDRAVHPDTH</sequence>
<dbReference type="Proteomes" id="UP001062846">
    <property type="component" value="Chromosome 8"/>
</dbReference>
<gene>
    <name evidence="1" type="ORF">RHMOL_Rhmol08G0199900</name>
</gene>